<dbReference type="SUPFAM" id="SSF50037">
    <property type="entry name" value="C-terminal domain of transcriptional repressors"/>
    <property type="match status" value="1"/>
</dbReference>
<dbReference type="InterPro" id="IPR008988">
    <property type="entry name" value="Transcriptional_repressor_C"/>
</dbReference>
<accession>A0A508ABS7</accession>
<dbReference type="EMBL" id="VICB01000003">
    <property type="protein sequence ID" value="TQD44485.1"/>
    <property type="molecule type" value="Genomic_DNA"/>
</dbReference>
<dbReference type="GO" id="GO:0046914">
    <property type="term" value="F:transition metal ion binding"/>
    <property type="evidence" value="ECO:0007669"/>
    <property type="project" value="InterPro"/>
</dbReference>
<dbReference type="Pfam" id="PF04023">
    <property type="entry name" value="FeoA"/>
    <property type="match status" value="1"/>
</dbReference>
<feature type="compositionally biased region" description="Low complexity" evidence="2">
    <location>
        <begin position="109"/>
        <end position="119"/>
    </location>
</feature>
<dbReference type="PANTHER" id="PTHR42954">
    <property type="entry name" value="FE(2+) TRANSPORT PROTEIN A"/>
    <property type="match status" value="1"/>
</dbReference>
<evidence type="ECO:0000256" key="1">
    <source>
        <dbReference type="ARBA" id="ARBA00023004"/>
    </source>
</evidence>
<evidence type="ECO:0000256" key="2">
    <source>
        <dbReference type="SAM" id="MobiDB-lite"/>
    </source>
</evidence>
<feature type="compositionally biased region" description="Low complexity" evidence="2">
    <location>
        <begin position="9"/>
        <end position="18"/>
    </location>
</feature>
<name>A0A508ABS7_9ACTO</name>
<feature type="region of interest" description="Disordered" evidence="2">
    <location>
        <begin position="104"/>
        <end position="142"/>
    </location>
</feature>
<evidence type="ECO:0000313" key="5">
    <source>
        <dbReference type="Proteomes" id="UP000319010"/>
    </source>
</evidence>
<feature type="region of interest" description="Disordered" evidence="2">
    <location>
        <begin position="1"/>
        <end position="28"/>
    </location>
</feature>
<dbReference type="InterPro" id="IPR007167">
    <property type="entry name" value="Fe-transptr_FeoA-like"/>
</dbReference>
<dbReference type="InterPro" id="IPR052713">
    <property type="entry name" value="FeoA"/>
</dbReference>
<protein>
    <submittedName>
        <fullName evidence="4">Ferrous iron transport protein A</fullName>
    </submittedName>
</protein>
<dbReference type="SMART" id="SM00899">
    <property type="entry name" value="FeoA"/>
    <property type="match status" value="1"/>
</dbReference>
<feature type="domain" description="Ferrous iron transporter FeoA-like" evidence="3">
    <location>
        <begin position="25"/>
        <end position="100"/>
    </location>
</feature>
<dbReference type="Gene3D" id="2.30.30.90">
    <property type="match status" value="1"/>
</dbReference>
<evidence type="ECO:0000259" key="3">
    <source>
        <dbReference type="SMART" id="SM00899"/>
    </source>
</evidence>
<dbReference type="InterPro" id="IPR038157">
    <property type="entry name" value="FeoA_core_dom"/>
</dbReference>
<organism evidence="4 5">
    <name type="scientific">Actinomyces johnsonii</name>
    <dbReference type="NCBI Taxonomy" id="544581"/>
    <lineage>
        <taxon>Bacteria</taxon>
        <taxon>Bacillati</taxon>
        <taxon>Actinomycetota</taxon>
        <taxon>Actinomycetes</taxon>
        <taxon>Actinomycetales</taxon>
        <taxon>Actinomycetaceae</taxon>
        <taxon>Actinomyces</taxon>
    </lineage>
</organism>
<sequence>MTTAVSQHSTSASTGTTGTPPPAESSLSDLRLGATGRVVGLVEDTASAPIIRRLSNLGFVPGRVVTPLRRAPLGDPVVYRVADYELCLRRHEARIVRVETIAETDDDASAAAESATAAEAEVEEETSSTEPVAQPLGEEQHL</sequence>
<proteinExistence type="predicted"/>
<dbReference type="RefSeq" id="WP_039892342.1">
    <property type="nucleotide sequence ID" value="NZ_JASPFB010000001.1"/>
</dbReference>
<evidence type="ECO:0000313" key="4">
    <source>
        <dbReference type="EMBL" id="TQD44485.1"/>
    </source>
</evidence>
<gene>
    <name evidence="4" type="ORF">FK256_00860</name>
</gene>
<comment type="caution">
    <text evidence="4">The sequence shown here is derived from an EMBL/GenBank/DDBJ whole genome shotgun (WGS) entry which is preliminary data.</text>
</comment>
<dbReference type="PANTHER" id="PTHR42954:SF2">
    <property type="entry name" value="FE(2+) TRANSPORT PROTEIN A"/>
    <property type="match status" value="1"/>
</dbReference>
<reference evidence="4 5" key="1">
    <citation type="submission" date="2019-06" db="EMBL/GenBank/DDBJ databases">
        <title>Draft genome sequence of Actinomyces johnsonii CCUG 34287T.</title>
        <authorList>
            <person name="Salva-Serra F."/>
            <person name="Cardew S."/>
            <person name="Moore E."/>
        </authorList>
    </citation>
    <scope>NUCLEOTIDE SEQUENCE [LARGE SCALE GENOMIC DNA]</scope>
    <source>
        <strain evidence="4 5">CCUG 34287</strain>
    </source>
</reference>
<dbReference type="AlphaFoldDB" id="A0A508ABS7"/>
<keyword evidence="1" id="KW-0408">Iron</keyword>
<dbReference type="Proteomes" id="UP000319010">
    <property type="component" value="Unassembled WGS sequence"/>
</dbReference>